<proteinExistence type="predicted"/>
<organism evidence="1 2">
    <name type="scientific">Eumeta variegata</name>
    <name type="common">Bagworm moth</name>
    <name type="synonym">Eumeta japonica</name>
    <dbReference type="NCBI Taxonomy" id="151549"/>
    <lineage>
        <taxon>Eukaryota</taxon>
        <taxon>Metazoa</taxon>
        <taxon>Ecdysozoa</taxon>
        <taxon>Arthropoda</taxon>
        <taxon>Hexapoda</taxon>
        <taxon>Insecta</taxon>
        <taxon>Pterygota</taxon>
        <taxon>Neoptera</taxon>
        <taxon>Endopterygota</taxon>
        <taxon>Lepidoptera</taxon>
        <taxon>Glossata</taxon>
        <taxon>Ditrysia</taxon>
        <taxon>Tineoidea</taxon>
        <taxon>Psychidae</taxon>
        <taxon>Oiketicinae</taxon>
        <taxon>Eumeta</taxon>
    </lineage>
</organism>
<dbReference type="EMBL" id="BGZK01004003">
    <property type="protein sequence ID" value="GBP06211.1"/>
    <property type="molecule type" value="Genomic_DNA"/>
</dbReference>
<comment type="caution">
    <text evidence="1">The sequence shown here is derived from an EMBL/GenBank/DDBJ whole genome shotgun (WGS) entry which is preliminary data.</text>
</comment>
<reference evidence="1 2" key="1">
    <citation type="journal article" date="2019" name="Commun. Biol.">
        <title>The bagworm genome reveals a unique fibroin gene that provides high tensile strength.</title>
        <authorList>
            <person name="Kono N."/>
            <person name="Nakamura H."/>
            <person name="Ohtoshi R."/>
            <person name="Tomita M."/>
            <person name="Numata K."/>
            <person name="Arakawa K."/>
        </authorList>
    </citation>
    <scope>NUCLEOTIDE SEQUENCE [LARGE SCALE GENOMIC DNA]</scope>
</reference>
<name>A0A4C1SYY3_EUMVA</name>
<evidence type="ECO:0000313" key="2">
    <source>
        <dbReference type="Proteomes" id="UP000299102"/>
    </source>
</evidence>
<keyword evidence="2" id="KW-1185">Reference proteome</keyword>
<evidence type="ECO:0000313" key="1">
    <source>
        <dbReference type="EMBL" id="GBP06211.1"/>
    </source>
</evidence>
<protein>
    <submittedName>
        <fullName evidence="1">Uncharacterized protein</fullName>
    </submittedName>
</protein>
<accession>A0A4C1SYY3</accession>
<dbReference type="Proteomes" id="UP000299102">
    <property type="component" value="Unassembled WGS sequence"/>
</dbReference>
<dbReference type="AlphaFoldDB" id="A0A4C1SYY3"/>
<sequence>MNPQAPRLYGLPKVHKEVYKREVTAFVVSFRAVSESSGGPARCHLLSFNYSTPLHQPAHSSINLLTPPSDNLFLLKRPTAHRCSHNSSGIVNAHERIEFGADIESEIDINTANEIKSETGSETDSETEIKIMTEREIS</sequence>
<gene>
    <name evidence="1" type="ORF">EVAR_54847_1</name>
</gene>